<keyword evidence="1" id="KW-0472">Membrane</keyword>
<keyword evidence="1" id="KW-1133">Transmembrane helix</keyword>
<feature type="transmembrane region" description="Helical" evidence="1">
    <location>
        <begin position="340"/>
        <end position="360"/>
    </location>
</feature>
<feature type="transmembrane region" description="Helical" evidence="1">
    <location>
        <begin position="200"/>
        <end position="222"/>
    </location>
</feature>
<feature type="transmembrane region" description="Helical" evidence="1">
    <location>
        <begin position="266"/>
        <end position="283"/>
    </location>
</feature>
<keyword evidence="3" id="KW-1185">Reference proteome</keyword>
<organism evidence="2 3">
    <name type="scientific">Antarctobacter heliothermus</name>
    <dbReference type="NCBI Taxonomy" id="74033"/>
    <lineage>
        <taxon>Bacteria</taxon>
        <taxon>Pseudomonadati</taxon>
        <taxon>Pseudomonadota</taxon>
        <taxon>Alphaproteobacteria</taxon>
        <taxon>Rhodobacterales</taxon>
        <taxon>Roseobacteraceae</taxon>
        <taxon>Antarctobacter</taxon>
    </lineage>
</organism>
<dbReference type="EMBL" id="CP022542">
    <property type="protein sequence ID" value="ASP23547.1"/>
    <property type="molecule type" value="Genomic_DNA"/>
</dbReference>
<protein>
    <submittedName>
        <fullName evidence="2">Uncharacterized protein</fullName>
    </submittedName>
</protein>
<accession>A0A222EBH5</accession>
<feature type="transmembrane region" description="Helical" evidence="1">
    <location>
        <begin position="234"/>
        <end position="259"/>
    </location>
</feature>
<sequence length="441" mass="45374">MTPRGLVVTAGSAVAIAIVALWVCVALAVLTGLTAAWIVAGTINVAVAFLGAVRHRGFPRVALFGFGSVALVLIFAAGDCQAAGAAVVNATVLVAFLACLFLLRTMIETAPGLPRVLAGFGAMTLHERRGGVQLLAWVFGLPLAVGATGIVVPLVRRETDTGDRVDLAEWAMRGVGLTVLYSPFTIAMAVVTSILAETRLVVLIGCGFLFSLALVTSSFLLAHARLPRRLGEEFWPAAAAVIAPVLGLVVVNISIIALSPLSPAQSGLLVIPACVLLAGLWTGPGRIAKMAEATVDSLRGYDAETAVFLSALLFAAAIRMTPGIDEAVGRLLTGVGPGPLIAFTALAITTLAIFGLHMVVSTSVLLGLFAPVMPNGLHTVLLGMAALAGWGFGGMCGVGAVSFLTCARMFGVEARRLALGRNLRFIAAVYVLCGVAVLLFA</sequence>
<dbReference type="Proteomes" id="UP000203589">
    <property type="component" value="Plasmid pSMS3-2"/>
</dbReference>
<dbReference type="RefSeq" id="WP_094037620.1">
    <property type="nucleotide sequence ID" value="NZ_CP022542.1"/>
</dbReference>
<feature type="transmembrane region" description="Helical" evidence="1">
    <location>
        <begin position="83"/>
        <end position="103"/>
    </location>
</feature>
<feature type="transmembrane region" description="Helical" evidence="1">
    <location>
        <begin position="60"/>
        <end position="77"/>
    </location>
</feature>
<proteinExistence type="predicted"/>
<evidence type="ECO:0000313" key="3">
    <source>
        <dbReference type="Proteomes" id="UP000203589"/>
    </source>
</evidence>
<feature type="transmembrane region" description="Helical" evidence="1">
    <location>
        <begin position="422"/>
        <end position="440"/>
    </location>
</feature>
<name>A0A222EBH5_9RHOB</name>
<feature type="transmembrane region" description="Helical" evidence="1">
    <location>
        <begin position="380"/>
        <end position="410"/>
    </location>
</feature>
<feature type="transmembrane region" description="Helical" evidence="1">
    <location>
        <begin position="35"/>
        <end position="53"/>
    </location>
</feature>
<reference evidence="2 3" key="1">
    <citation type="submission" date="2017-07" db="EMBL/GenBank/DDBJ databases">
        <title>Genome Sequence of Antarctobacter heliothermus Strain SMS3 Isolated from a culture of the Diatom Skeletonema marinoi.</title>
        <authorList>
            <person name="Topel M."/>
            <person name="Pinder M.I.M."/>
            <person name="Johansson O.N."/>
            <person name="Kourtchenko O."/>
            <person name="Godhe A."/>
            <person name="Clarke A.K."/>
        </authorList>
    </citation>
    <scope>NUCLEOTIDE SEQUENCE [LARGE SCALE GENOMIC DNA]</scope>
    <source>
        <strain evidence="2 3">SMS3</strain>
        <plasmid evidence="3">Plasmid psms3-2</plasmid>
    </source>
</reference>
<dbReference type="KEGG" id="aht:ANTHELSMS3_04649"/>
<feature type="transmembrane region" description="Helical" evidence="1">
    <location>
        <begin position="7"/>
        <end position="29"/>
    </location>
</feature>
<evidence type="ECO:0000313" key="2">
    <source>
        <dbReference type="EMBL" id="ASP23547.1"/>
    </source>
</evidence>
<geneLocation type="plasmid" evidence="3">
    <name>psms3-2</name>
</geneLocation>
<feature type="transmembrane region" description="Helical" evidence="1">
    <location>
        <begin position="134"/>
        <end position="155"/>
    </location>
</feature>
<keyword evidence="1" id="KW-0812">Transmembrane</keyword>
<feature type="transmembrane region" description="Helical" evidence="1">
    <location>
        <begin position="303"/>
        <end position="320"/>
    </location>
</feature>
<keyword evidence="2" id="KW-0614">Plasmid</keyword>
<gene>
    <name evidence="2" type="ORF">ANTHELSMS3_04649</name>
</gene>
<feature type="transmembrane region" description="Helical" evidence="1">
    <location>
        <begin position="175"/>
        <end position="195"/>
    </location>
</feature>
<dbReference type="AlphaFoldDB" id="A0A222EBH5"/>
<dbReference type="OrthoDB" id="7857182at2"/>
<evidence type="ECO:0000256" key="1">
    <source>
        <dbReference type="SAM" id="Phobius"/>
    </source>
</evidence>